<proteinExistence type="predicted"/>
<comment type="caution">
    <text evidence="1">The sequence shown here is derived from an EMBL/GenBank/DDBJ whole genome shotgun (WGS) entry which is preliminary data.</text>
</comment>
<dbReference type="Proteomes" id="UP000053961">
    <property type="component" value="Unassembled WGS sequence"/>
</dbReference>
<dbReference type="EMBL" id="LGHB01000024">
    <property type="protein sequence ID" value="KUK95880.1"/>
    <property type="molecule type" value="Genomic_DNA"/>
</dbReference>
<name>A0A101IJ91_9EURY</name>
<reference evidence="2" key="1">
    <citation type="journal article" date="2015" name="MBio">
        <title>Genome-Resolved Metagenomic Analysis Reveals Roles for Candidate Phyla and Other Microbial Community Members in Biogeochemical Transformations in Oil Reservoirs.</title>
        <authorList>
            <person name="Hu P."/>
            <person name="Tom L."/>
            <person name="Singh A."/>
            <person name="Thomas B.C."/>
            <person name="Baker B.J."/>
            <person name="Piceno Y.M."/>
            <person name="Andersen G.L."/>
            <person name="Banfield J.F."/>
        </authorList>
    </citation>
    <scope>NUCLEOTIDE SEQUENCE [LARGE SCALE GENOMIC DNA]</scope>
</reference>
<evidence type="ECO:0000313" key="1">
    <source>
        <dbReference type="EMBL" id="KUK95880.1"/>
    </source>
</evidence>
<gene>
    <name evidence="1" type="ORF">XE07_1508</name>
</gene>
<evidence type="ECO:0000313" key="2">
    <source>
        <dbReference type="Proteomes" id="UP000053961"/>
    </source>
</evidence>
<organism evidence="1 2">
    <name type="scientific">Methanothrix harundinacea</name>
    <dbReference type="NCBI Taxonomy" id="301375"/>
    <lineage>
        <taxon>Archaea</taxon>
        <taxon>Methanobacteriati</taxon>
        <taxon>Methanobacteriota</taxon>
        <taxon>Stenosarchaea group</taxon>
        <taxon>Methanomicrobia</taxon>
        <taxon>Methanotrichales</taxon>
        <taxon>Methanotrichaceae</taxon>
        <taxon>Methanothrix</taxon>
    </lineage>
</organism>
<accession>A0A101IJ91</accession>
<dbReference type="PATRIC" id="fig|301375.6.peg.669"/>
<dbReference type="AlphaFoldDB" id="A0A101IJ91"/>
<sequence length="187" mass="20381">MVSITHLTKIKLSALVMGAVMAVGLVAAVSAAEYSVGSGPDDWWTVYPNQHPDAGSEVDHPQWILDELEDKPVLILDHSSGKCKACIDQESYVDAVLEEYGDEVTYENLISGGSDLKAEELFDIYDPNGGKSYIPLTIALTLVEDSEGNVVVGWHSMEDAVGGEEMVRSYVGDAIDYHEENVEDWDA</sequence>
<protein>
    <submittedName>
        <fullName evidence="1">Uncharacterized protein</fullName>
    </submittedName>
</protein>